<sequence length="106" mass="10261">MALFLTTLVLAVSATARGITEAPSAITPAAKADCALTNSIPGCGIGCLISAGGAAGCSNPLDLGCQCKVAAQIRSLASDCVTSACGKELGSTLQSVAGAICTQCVL</sequence>
<proteinExistence type="predicted"/>
<comment type="caution">
    <text evidence="1">The sequence shown here is derived from an EMBL/GenBank/DDBJ whole genome shotgun (WGS) entry which is preliminary data.</text>
</comment>
<dbReference type="EMBL" id="JAGIZQ010000006">
    <property type="protein sequence ID" value="KAH6622520.1"/>
    <property type="molecule type" value="Genomic_DNA"/>
</dbReference>
<name>A0ACB7NZP6_9PEZI</name>
<evidence type="ECO:0000313" key="2">
    <source>
        <dbReference type="Proteomes" id="UP000724584"/>
    </source>
</evidence>
<keyword evidence="2" id="KW-1185">Reference proteome</keyword>
<protein>
    <submittedName>
        <fullName evidence="1">Uncharacterized protein</fullName>
    </submittedName>
</protein>
<gene>
    <name evidence="1" type="ORF">F5144DRAFT_580676</name>
</gene>
<evidence type="ECO:0000313" key="1">
    <source>
        <dbReference type="EMBL" id="KAH6622520.1"/>
    </source>
</evidence>
<organism evidence="1 2">
    <name type="scientific">Chaetomium tenue</name>
    <dbReference type="NCBI Taxonomy" id="1854479"/>
    <lineage>
        <taxon>Eukaryota</taxon>
        <taxon>Fungi</taxon>
        <taxon>Dikarya</taxon>
        <taxon>Ascomycota</taxon>
        <taxon>Pezizomycotina</taxon>
        <taxon>Sordariomycetes</taxon>
        <taxon>Sordariomycetidae</taxon>
        <taxon>Sordariales</taxon>
        <taxon>Chaetomiaceae</taxon>
        <taxon>Chaetomium</taxon>
    </lineage>
</organism>
<accession>A0ACB7NZP6</accession>
<reference evidence="1 2" key="1">
    <citation type="journal article" date="2021" name="Nat. Commun.">
        <title>Genetic determinants of endophytism in the Arabidopsis root mycobiome.</title>
        <authorList>
            <person name="Mesny F."/>
            <person name="Miyauchi S."/>
            <person name="Thiergart T."/>
            <person name="Pickel B."/>
            <person name="Atanasova L."/>
            <person name="Karlsson M."/>
            <person name="Huettel B."/>
            <person name="Barry K.W."/>
            <person name="Haridas S."/>
            <person name="Chen C."/>
            <person name="Bauer D."/>
            <person name="Andreopoulos W."/>
            <person name="Pangilinan J."/>
            <person name="LaButti K."/>
            <person name="Riley R."/>
            <person name="Lipzen A."/>
            <person name="Clum A."/>
            <person name="Drula E."/>
            <person name="Henrissat B."/>
            <person name="Kohler A."/>
            <person name="Grigoriev I.V."/>
            <person name="Martin F.M."/>
            <person name="Hacquard S."/>
        </authorList>
    </citation>
    <scope>NUCLEOTIDE SEQUENCE [LARGE SCALE GENOMIC DNA]</scope>
    <source>
        <strain evidence="1 2">MPI-SDFR-AT-0079</strain>
    </source>
</reference>
<dbReference type="Proteomes" id="UP000724584">
    <property type="component" value="Unassembled WGS sequence"/>
</dbReference>